<dbReference type="OrthoDB" id="375851at2157"/>
<keyword evidence="2" id="KW-1185">Reference proteome</keyword>
<protein>
    <submittedName>
        <fullName evidence="1">Uncharacterized protein</fullName>
    </submittedName>
</protein>
<accession>A0A0W1SLD0</accession>
<evidence type="ECO:0000313" key="1">
    <source>
        <dbReference type="EMBL" id="KTG27099.1"/>
    </source>
</evidence>
<name>A0A0W1SLD0_9EURY</name>
<comment type="caution">
    <text evidence="1">The sequence shown here is derived from an EMBL/GenBank/DDBJ whole genome shotgun (WGS) entry which is preliminary data.</text>
</comment>
<dbReference type="Proteomes" id="UP000053157">
    <property type="component" value="Unassembled WGS sequence"/>
</dbReference>
<reference evidence="1 2" key="1">
    <citation type="submission" date="2015-12" db="EMBL/GenBank/DDBJ databases">
        <title>Haloferax profundi sp. nov. isolated from the Discovery deep brine-seawater interface in the Red Sea.</title>
        <authorList>
            <person name="Zhang G."/>
            <person name="Stingl U."/>
            <person name="Rashid M."/>
        </authorList>
    </citation>
    <scope>NUCLEOTIDE SEQUENCE [LARGE SCALE GENOMIC DNA]</scope>
    <source>
        <strain evidence="1 2">SB29</strain>
    </source>
</reference>
<organism evidence="1 2">
    <name type="scientific">Haloferax profundi</name>
    <dbReference type="NCBI Taxonomy" id="1544718"/>
    <lineage>
        <taxon>Archaea</taxon>
        <taxon>Methanobacteriati</taxon>
        <taxon>Methanobacteriota</taxon>
        <taxon>Stenosarchaea group</taxon>
        <taxon>Halobacteria</taxon>
        <taxon>Halobacteriales</taxon>
        <taxon>Haloferacaceae</taxon>
        <taxon>Haloferax</taxon>
    </lineage>
</organism>
<proteinExistence type="predicted"/>
<dbReference type="RefSeq" id="WP_058572290.1">
    <property type="nucleotide sequence ID" value="NZ_LOPV01000195.1"/>
</dbReference>
<dbReference type="EMBL" id="LOPV01000195">
    <property type="protein sequence ID" value="KTG27099.1"/>
    <property type="molecule type" value="Genomic_DNA"/>
</dbReference>
<dbReference type="AlphaFoldDB" id="A0A0W1SLD0"/>
<evidence type="ECO:0000313" key="2">
    <source>
        <dbReference type="Proteomes" id="UP000053157"/>
    </source>
</evidence>
<gene>
    <name evidence="1" type="ORF">AUR66_00620</name>
</gene>
<sequence length="158" mass="17328">MQIELDLDENFREGIEDGDIAAGAGISYAAADAYLDGSPTEYRIDDAVVYTLHRLCEATIEVMEGSDADVHYLYSDHTLHLEHKGPSTVSVWTSGSGPVETDFQSLVRGVVVAAERLSDYVVDVNPGLSNNSEIQNLRLAITQLSVMYQDEFGEVLRT</sequence>